<sequence>MSDGNALLTEAWTTTKNDSIKIYAGYDKYMCQFSSIYNTLKVEMEDIEIGDDSEFGCIFSDSSKATFKPNVSGKLPRGPLFEFNSHPIGGFPDIPEHEKYLIDCKFLDDSCYSNITALVTERYRDHAIVYLMSPARRPAVIFCCCIENFDDVQLGGWLNVTANLLEMPFNETDERLFNLYCTNVELDSSPFLPESEVKDGLKIFLNDVHIEFTPVSQLKQCQKGWIFYGNIGSILIRHEYSPMFNIQQGHFVGNLRSMIQGVGKNEFLCWMLCPTFNVYKRNKELYQKCIDNVYQPVAKRQRKKVEKPKSTQFAFKNSELSDKKKKVENDEPPPAPVVIETLPPRPQKNVGELLGEIFFKKR</sequence>
<keyword evidence="2" id="KW-1185">Reference proteome</keyword>
<evidence type="ECO:0000256" key="1">
    <source>
        <dbReference type="SAM" id="MobiDB-lite"/>
    </source>
</evidence>
<feature type="compositionally biased region" description="Basic and acidic residues" evidence="1">
    <location>
        <begin position="319"/>
        <end position="329"/>
    </location>
</feature>
<reference evidence="3" key="1">
    <citation type="submission" date="2022-11" db="UniProtKB">
        <authorList>
            <consortium name="WormBaseParasite"/>
        </authorList>
    </citation>
    <scope>IDENTIFICATION</scope>
</reference>
<dbReference type="Proteomes" id="UP000887577">
    <property type="component" value="Unplaced"/>
</dbReference>
<protein>
    <submittedName>
        <fullName evidence="3">Uncharacterized protein</fullName>
    </submittedName>
</protein>
<proteinExistence type="predicted"/>
<dbReference type="WBParaSite" id="PSU_v2.g11910.t1">
    <property type="protein sequence ID" value="PSU_v2.g11910.t1"/>
    <property type="gene ID" value="PSU_v2.g11910"/>
</dbReference>
<name>A0A914XY77_9BILA</name>
<evidence type="ECO:0000313" key="2">
    <source>
        <dbReference type="Proteomes" id="UP000887577"/>
    </source>
</evidence>
<organism evidence="2 3">
    <name type="scientific">Panagrolaimus superbus</name>
    <dbReference type="NCBI Taxonomy" id="310955"/>
    <lineage>
        <taxon>Eukaryota</taxon>
        <taxon>Metazoa</taxon>
        <taxon>Ecdysozoa</taxon>
        <taxon>Nematoda</taxon>
        <taxon>Chromadorea</taxon>
        <taxon>Rhabditida</taxon>
        <taxon>Tylenchina</taxon>
        <taxon>Panagrolaimomorpha</taxon>
        <taxon>Panagrolaimoidea</taxon>
        <taxon>Panagrolaimidae</taxon>
        <taxon>Panagrolaimus</taxon>
    </lineage>
</organism>
<accession>A0A914XY77</accession>
<dbReference type="AlphaFoldDB" id="A0A914XY77"/>
<feature type="region of interest" description="Disordered" evidence="1">
    <location>
        <begin position="304"/>
        <end position="344"/>
    </location>
</feature>
<evidence type="ECO:0000313" key="3">
    <source>
        <dbReference type="WBParaSite" id="PSU_v2.g11910.t1"/>
    </source>
</evidence>